<sequence length="88" mass="9940">MIASTNADENWELRGGWDILRIEVNAPGLSVPMLHAACCMLPKLFIHLYCARMYTTDASYLNPQILLELINSHFIGRVSKKLLYASQS</sequence>
<proteinExistence type="predicted"/>
<dbReference type="EMBL" id="JAYMYS010000003">
    <property type="protein sequence ID" value="KAK7400015.1"/>
    <property type="molecule type" value="Genomic_DNA"/>
</dbReference>
<protein>
    <submittedName>
        <fullName evidence="1">Uncharacterized protein</fullName>
    </submittedName>
</protein>
<reference evidence="1 2" key="1">
    <citation type="submission" date="2024-01" db="EMBL/GenBank/DDBJ databases">
        <title>The genomes of 5 underutilized Papilionoideae crops provide insights into root nodulation and disease resistanc.</title>
        <authorList>
            <person name="Jiang F."/>
        </authorList>
    </citation>
    <scope>NUCLEOTIDE SEQUENCE [LARGE SCALE GENOMIC DNA]</scope>
    <source>
        <strain evidence="1">DUOXIRENSHENG_FW03</strain>
        <tissue evidence="1">Leaves</tissue>
    </source>
</reference>
<keyword evidence="2" id="KW-1185">Reference proteome</keyword>
<comment type="caution">
    <text evidence="1">The sequence shown here is derived from an EMBL/GenBank/DDBJ whole genome shotgun (WGS) entry which is preliminary data.</text>
</comment>
<gene>
    <name evidence="1" type="ORF">VNO78_11213</name>
</gene>
<organism evidence="1 2">
    <name type="scientific">Psophocarpus tetragonolobus</name>
    <name type="common">Winged bean</name>
    <name type="synonym">Dolichos tetragonolobus</name>
    <dbReference type="NCBI Taxonomy" id="3891"/>
    <lineage>
        <taxon>Eukaryota</taxon>
        <taxon>Viridiplantae</taxon>
        <taxon>Streptophyta</taxon>
        <taxon>Embryophyta</taxon>
        <taxon>Tracheophyta</taxon>
        <taxon>Spermatophyta</taxon>
        <taxon>Magnoliopsida</taxon>
        <taxon>eudicotyledons</taxon>
        <taxon>Gunneridae</taxon>
        <taxon>Pentapetalae</taxon>
        <taxon>rosids</taxon>
        <taxon>fabids</taxon>
        <taxon>Fabales</taxon>
        <taxon>Fabaceae</taxon>
        <taxon>Papilionoideae</taxon>
        <taxon>50 kb inversion clade</taxon>
        <taxon>NPAAA clade</taxon>
        <taxon>indigoferoid/millettioid clade</taxon>
        <taxon>Phaseoleae</taxon>
        <taxon>Psophocarpus</taxon>
    </lineage>
</organism>
<name>A0AAN9XNG3_PSOTE</name>
<dbReference type="AlphaFoldDB" id="A0AAN9XNG3"/>
<dbReference type="Proteomes" id="UP001386955">
    <property type="component" value="Unassembled WGS sequence"/>
</dbReference>
<accession>A0AAN9XNG3</accession>
<evidence type="ECO:0000313" key="2">
    <source>
        <dbReference type="Proteomes" id="UP001386955"/>
    </source>
</evidence>
<evidence type="ECO:0000313" key="1">
    <source>
        <dbReference type="EMBL" id="KAK7400015.1"/>
    </source>
</evidence>